<comment type="pathway">
    <text evidence="2">Amino-acid biosynthesis; L-methionine biosynthesis via salvage pathway; L-methionine from S-methyl-5-thio-alpha-D-ribose 1-phosphate: step 1/6.</text>
</comment>
<sequence>MIETIKWQDNKVYLLDQRILPNKEEYIICESYHDAAEAIYNLTVRGAPLIGVTAAMGFALGAINIQTSDRAQFIAELEKIEKVLADTRPTAKNLFWALQKMMSVVRNAEDQSLDTLKELLVKEAQAIMDDDNERNKKIGQWGAELFDDGDRVLTHCNAGALATAGPFGTALSPIRSAIGQGKKISVLADETRPVLQGARLTAWELLHDDIPVTVITDNSAGFLMAKGMIDKIIVGADRIAANGDVANKIGTYTVAVMAKNHNIPFYVAAPLSTFDFALKNGDQIPIEERQGEEIRCIQDHYITPKKVNVLNFAFDVTPAHYISALISEKGIARPPFEVSLAPWQTTA</sequence>
<keyword evidence="1 2" id="KW-0413">Isomerase</keyword>
<proteinExistence type="inferred from homology"/>
<keyword evidence="2" id="KW-0486">Methionine biosynthesis</keyword>
<evidence type="ECO:0000256" key="2">
    <source>
        <dbReference type="HAMAP-Rule" id="MF_01678"/>
    </source>
</evidence>
<protein>
    <recommendedName>
        <fullName evidence="2">Methylthioribose-1-phosphate isomerase</fullName>
        <shortName evidence="2">M1Pi</shortName>
        <shortName evidence="2">MTR-1-P isomerase</shortName>
        <ecNumber evidence="2">5.3.1.23</ecNumber>
    </recommendedName>
    <alternativeName>
        <fullName evidence="2">S-methyl-5-thioribose-1-phosphate isomerase</fullName>
    </alternativeName>
</protein>
<dbReference type="Proteomes" id="UP001594351">
    <property type="component" value="Unassembled WGS sequence"/>
</dbReference>
<keyword evidence="2" id="KW-0028">Amino-acid biosynthesis</keyword>
<dbReference type="InterPro" id="IPR000649">
    <property type="entry name" value="IF-2B-related"/>
</dbReference>
<dbReference type="NCBIfam" id="TIGR00524">
    <property type="entry name" value="eIF-2B_rel"/>
    <property type="match status" value="1"/>
</dbReference>
<reference evidence="3 4" key="1">
    <citation type="submission" date="2024-09" db="EMBL/GenBank/DDBJ databases">
        <title>Laminarin stimulates single cell rates of sulfate reduction while oxygen inhibits transcriptomic activity in coastal marine sediment.</title>
        <authorList>
            <person name="Lindsay M."/>
            <person name="Orcutt B."/>
            <person name="Emerson D."/>
            <person name="Stepanauskas R."/>
            <person name="D'Angelo T."/>
        </authorList>
    </citation>
    <scope>NUCLEOTIDE SEQUENCE [LARGE SCALE GENOMIC DNA]</scope>
    <source>
        <strain evidence="3">SAG AM-311-K15</strain>
    </source>
</reference>
<feature type="site" description="Transition state stabilizer" evidence="2">
    <location>
        <position position="156"/>
    </location>
</feature>
<dbReference type="PANTHER" id="PTHR43475">
    <property type="entry name" value="METHYLTHIORIBOSE-1-PHOSPHATE ISOMERASE"/>
    <property type="match status" value="1"/>
</dbReference>
<dbReference type="InterPro" id="IPR037171">
    <property type="entry name" value="NagB/RpiA_transferase-like"/>
</dbReference>
<evidence type="ECO:0000256" key="1">
    <source>
        <dbReference type="ARBA" id="ARBA00023235"/>
    </source>
</evidence>
<feature type="active site" description="Proton donor" evidence="2">
    <location>
        <position position="237"/>
    </location>
</feature>
<gene>
    <name evidence="2 3" type="primary">mtnA</name>
    <name evidence="3" type="ORF">ACFL27_23690</name>
</gene>
<dbReference type="EC" id="5.3.1.23" evidence="2"/>
<feature type="binding site" evidence="2">
    <location>
        <begin position="45"/>
        <end position="47"/>
    </location>
    <ligand>
        <name>substrate</name>
    </ligand>
</feature>
<dbReference type="Gene3D" id="3.40.50.10470">
    <property type="entry name" value="Translation initiation factor eif-2b, domain 2"/>
    <property type="match status" value="1"/>
</dbReference>
<feature type="binding site" evidence="2">
    <location>
        <position position="88"/>
    </location>
    <ligand>
        <name>substrate</name>
    </ligand>
</feature>
<dbReference type="InterPro" id="IPR011559">
    <property type="entry name" value="Initiation_fac_2B_a/b/d"/>
</dbReference>
<dbReference type="Pfam" id="PF01008">
    <property type="entry name" value="IF-2B"/>
    <property type="match status" value="1"/>
</dbReference>
<accession>A0ABV6Z431</accession>
<feature type="binding site" evidence="2">
    <location>
        <position position="196"/>
    </location>
    <ligand>
        <name>substrate</name>
    </ligand>
</feature>
<dbReference type="InterPro" id="IPR042529">
    <property type="entry name" value="IF_2B-like_C"/>
</dbReference>
<keyword evidence="4" id="KW-1185">Reference proteome</keyword>
<dbReference type="NCBIfam" id="NF004326">
    <property type="entry name" value="PRK05720.1"/>
    <property type="match status" value="1"/>
</dbReference>
<dbReference type="Gene3D" id="1.20.120.420">
    <property type="entry name" value="translation initiation factor eif-2b, domain 1"/>
    <property type="match status" value="1"/>
</dbReference>
<feature type="binding site" evidence="2">
    <location>
        <begin position="247"/>
        <end position="248"/>
    </location>
    <ligand>
        <name>substrate</name>
    </ligand>
</feature>
<dbReference type="EMBL" id="JBHPBY010000447">
    <property type="protein sequence ID" value="MFC1853212.1"/>
    <property type="molecule type" value="Genomic_DNA"/>
</dbReference>
<organism evidence="3 4">
    <name type="scientific">candidate division CSSED10-310 bacterium</name>
    <dbReference type="NCBI Taxonomy" id="2855610"/>
    <lineage>
        <taxon>Bacteria</taxon>
        <taxon>Bacteria division CSSED10-310</taxon>
    </lineage>
</organism>
<dbReference type="GO" id="GO:0046523">
    <property type="term" value="F:S-methyl-5-thioribose-1-phosphate isomerase activity"/>
    <property type="evidence" value="ECO:0007669"/>
    <property type="project" value="UniProtKB-EC"/>
</dbReference>
<comment type="caution">
    <text evidence="3">The sequence shown here is derived from an EMBL/GenBank/DDBJ whole genome shotgun (WGS) entry which is preliminary data.</text>
</comment>
<dbReference type="NCBIfam" id="TIGR00512">
    <property type="entry name" value="salvage_mtnA"/>
    <property type="match status" value="1"/>
</dbReference>
<comment type="catalytic activity">
    <reaction evidence="2">
        <text>5-(methylsulfanyl)-alpha-D-ribose 1-phosphate = 5-(methylsulfanyl)-D-ribulose 1-phosphate</text>
        <dbReference type="Rhea" id="RHEA:19989"/>
        <dbReference type="ChEBI" id="CHEBI:58533"/>
        <dbReference type="ChEBI" id="CHEBI:58548"/>
        <dbReference type="EC" id="5.3.1.23"/>
    </reaction>
</comment>
<dbReference type="SUPFAM" id="SSF100950">
    <property type="entry name" value="NagB/RpiA/CoA transferase-like"/>
    <property type="match status" value="1"/>
</dbReference>
<name>A0ABV6Z431_UNCC1</name>
<evidence type="ECO:0000313" key="3">
    <source>
        <dbReference type="EMBL" id="MFC1853212.1"/>
    </source>
</evidence>
<dbReference type="InterPro" id="IPR005251">
    <property type="entry name" value="IF-M1Pi"/>
</dbReference>
<evidence type="ECO:0000313" key="4">
    <source>
        <dbReference type="Proteomes" id="UP001594351"/>
    </source>
</evidence>
<comment type="function">
    <text evidence="2">Catalyzes the interconversion of methylthioribose-1-phosphate (MTR-1-P) into methylthioribulose-1-phosphate (MTRu-1-P).</text>
</comment>
<dbReference type="HAMAP" id="MF_01678">
    <property type="entry name" value="Salvage_MtnA"/>
    <property type="match status" value="1"/>
</dbReference>
<dbReference type="InterPro" id="IPR027363">
    <property type="entry name" value="M1Pi_N"/>
</dbReference>
<comment type="similarity">
    <text evidence="2">Belongs to the EIF-2B alpha/beta/delta subunits family. MtnA subfamily.</text>
</comment>
<dbReference type="PANTHER" id="PTHR43475:SF1">
    <property type="entry name" value="METHYLTHIORIBOSE-1-PHOSPHATE ISOMERASE"/>
    <property type="match status" value="1"/>
</dbReference>